<evidence type="ECO:0000313" key="2">
    <source>
        <dbReference type="EMBL" id="KAF1851115.1"/>
    </source>
</evidence>
<sequence length="499" mass="56087">MASQPAIYRLPEELLLQIASQLPDSATPEHLKNMCLVSSKFRPAAQEALHNVARLHVSCGCHPTVNTVVKLLRTLFNRPDLASKIRTLRFRTVRKNIAKLYHEQSFDLTALRIRCLSKLKELGYTNTHPWWSSINNSVESAFAGVVLVLLPNLIHLDFWVKDHHRGPPSSECISGLFGGMTAPEAIRQGWKSVRHLTSGDTHMLKCDIEFDGLTTLDLKTISIGTVLRLNGPGSLQGTKNLRELLLTVSIQFADRPLVEKAEIQFGDLFEALGCDSLVSLKIFHINDGYQIGDDLMTELDAGYFIDQLRSVQTTLETLAITFESTEDETELEWMLEMCARPKGSLKDFTILKRLVLPQPFLFTPESLGPESCHPNDLPSNLKYLEILYPHPDVEFWVGGFLPPDASSVKELTLTCRDEVGTPAHYFAMEVDPIWWALSVEADIEAYTFCQTEGSRKNLAATYLEDESVDEWSEDDEDDDDEDDDDDTDDEMPDAVDPTS</sequence>
<feature type="compositionally biased region" description="Acidic residues" evidence="1">
    <location>
        <begin position="463"/>
        <end position="493"/>
    </location>
</feature>
<dbReference type="GeneID" id="63852667"/>
<feature type="region of interest" description="Disordered" evidence="1">
    <location>
        <begin position="461"/>
        <end position="499"/>
    </location>
</feature>
<proteinExistence type="predicted"/>
<reference evidence="2" key="1">
    <citation type="submission" date="2020-01" db="EMBL/GenBank/DDBJ databases">
        <authorList>
            <consortium name="DOE Joint Genome Institute"/>
            <person name="Haridas S."/>
            <person name="Albert R."/>
            <person name="Binder M."/>
            <person name="Bloem J."/>
            <person name="Labutti K."/>
            <person name="Salamov A."/>
            <person name="Andreopoulos B."/>
            <person name="Baker S.E."/>
            <person name="Barry K."/>
            <person name="Bills G."/>
            <person name="Bluhm B.H."/>
            <person name="Cannon C."/>
            <person name="Castanera R."/>
            <person name="Culley D.E."/>
            <person name="Daum C."/>
            <person name="Ezra D."/>
            <person name="Gonzalez J.B."/>
            <person name="Henrissat B."/>
            <person name="Kuo A."/>
            <person name="Liang C."/>
            <person name="Lipzen A."/>
            <person name="Lutzoni F."/>
            <person name="Magnuson J."/>
            <person name="Mondo S."/>
            <person name="Nolan M."/>
            <person name="Ohm R."/>
            <person name="Pangilinan J."/>
            <person name="Park H.-J."/>
            <person name="Ramirez L."/>
            <person name="Alfaro M."/>
            <person name="Sun H."/>
            <person name="Tritt A."/>
            <person name="Yoshinaga Y."/>
            <person name="Zwiers L.-H."/>
            <person name="Turgeon B.G."/>
            <person name="Goodwin S.B."/>
            <person name="Spatafora J.W."/>
            <person name="Crous P.W."/>
            <person name="Grigoriev I.V."/>
        </authorList>
    </citation>
    <scope>NUCLEOTIDE SEQUENCE</scope>
    <source>
        <strain evidence="2">CBS 394.84</strain>
    </source>
</reference>
<keyword evidence="3" id="KW-1185">Reference proteome</keyword>
<protein>
    <recommendedName>
        <fullName evidence="4">F-box domain-containing protein</fullName>
    </recommendedName>
</protein>
<evidence type="ECO:0000313" key="3">
    <source>
        <dbReference type="Proteomes" id="UP000800039"/>
    </source>
</evidence>
<name>A0A9P4GSV1_9PLEO</name>
<dbReference type="EMBL" id="ML976614">
    <property type="protein sequence ID" value="KAF1851115.1"/>
    <property type="molecule type" value="Genomic_DNA"/>
</dbReference>
<evidence type="ECO:0008006" key="4">
    <source>
        <dbReference type="Google" id="ProtNLM"/>
    </source>
</evidence>
<comment type="caution">
    <text evidence="2">The sequence shown here is derived from an EMBL/GenBank/DDBJ whole genome shotgun (WGS) entry which is preliminary data.</text>
</comment>
<dbReference type="Proteomes" id="UP000800039">
    <property type="component" value="Unassembled WGS sequence"/>
</dbReference>
<organism evidence="2 3">
    <name type="scientific">Cucurbitaria berberidis CBS 394.84</name>
    <dbReference type="NCBI Taxonomy" id="1168544"/>
    <lineage>
        <taxon>Eukaryota</taxon>
        <taxon>Fungi</taxon>
        <taxon>Dikarya</taxon>
        <taxon>Ascomycota</taxon>
        <taxon>Pezizomycotina</taxon>
        <taxon>Dothideomycetes</taxon>
        <taxon>Pleosporomycetidae</taxon>
        <taxon>Pleosporales</taxon>
        <taxon>Pleosporineae</taxon>
        <taxon>Cucurbitariaceae</taxon>
        <taxon>Cucurbitaria</taxon>
    </lineage>
</organism>
<dbReference type="RefSeq" id="XP_040793678.1">
    <property type="nucleotide sequence ID" value="XM_040935416.1"/>
</dbReference>
<dbReference type="OrthoDB" id="3750626at2759"/>
<evidence type="ECO:0000256" key="1">
    <source>
        <dbReference type="SAM" id="MobiDB-lite"/>
    </source>
</evidence>
<gene>
    <name evidence="2" type="ORF">K460DRAFT_382619</name>
</gene>
<accession>A0A9P4GSV1</accession>
<dbReference type="AlphaFoldDB" id="A0A9P4GSV1"/>